<evidence type="ECO:0000313" key="2">
    <source>
        <dbReference type="Proteomes" id="UP000285794"/>
    </source>
</evidence>
<name>A0A425Y7P0_9BACT</name>
<sequence>MNKITLLNIEYLRPQRRIETYELLLKDEKEICYVYNFEDKYYRYFRTIRSLTNYLKDRIEPKVKFKEKTKLTDYLLHKSIVPIEEIHKELYSAEELLMPICEN</sequence>
<protein>
    <submittedName>
        <fullName evidence="1">Uncharacterized protein</fullName>
    </submittedName>
</protein>
<reference evidence="1 2" key="1">
    <citation type="submission" date="2018-07" db="EMBL/GenBank/DDBJ databases">
        <title>Draft genome sequence of Ancylomarina sp. M1P.</title>
        <authorList>
            <person name="Yadav S."/>
            <person name="Villanueva L."/>
            <person name="Damste J.S.S."/>
        </authorList>
    </citation>
    <scope>NUCLEOTIDE SEQUENCE [LARGE SCALE GENOMIC DNA]</scope>
    <source>
        <strain evidence="1 2">M1P</strain>
    </source>
</reference>
<organism evidence="1 2">
    <name type="scientific">Ancylomarina euxinus</name>
    <dbReference type="NCBI Taxonomy" id="2283627"/>
    <lineage>
        <taxon>Bacteria</taxon>
        <taxon>Pseudomonadati</taxon>
        <taxon>Bacteroidota</taxon>
        <taxon>Bacteroidia</taxon>
        <taxon>Marinilabiliales</taxon>
        <taxon>Marinifilaceae</taxon>
        <taxon>Ancylomarina</taxon>
    </lineage>
</organism>
<keyword evidence="2" id="KW-1185">Reference proteome</keyword>
<gene>
    <name evidence="1" type="ORF">DWB61_00295</name>
</gene>
<dbReference type="EMBL" id="QQWG01000001">
    <property type="protein sequence ID" value="RRG24493.1"/>
    <property type="molecule type" value="Genomic_DNA"/>
</dbReference>
<dbReference type="OrthoDB" id="828135at2"/>
<comment type="caution">
    <text evidence="1">The sequence shown here is derived from an EMBL/GenBank/DDBJ whole genome shotgun (WGS) entry which is preliminary data.</text>
</comment>
<dbReference type="RefSeq" id="WP_125028778.1">
    <property type="nucleotide sequence ID" value="NZ_JAPXVP010000001.1"/>
</dbReference>
<evidence type="ECO:0000313" key="1">
    <source>
        <dbReference type="EMBL" id="RRG24493.1"/>
    </source>
</evidence>
<dbReference type="AlphaFoldDB" id="A0A425Y7P0"/>
<accession>A0A425Y7P0</accession>
<dbReference type="Proteomes" id="UP000285794">
    <property type="component" value="Unassembled WGS sequence"/>
</dbReference>
<proteinExistence type="predicted"/>